<organism evidence="3 4">
    <name type="scientific">Populus deltoides</name>
    <name type="common">Eastern poplar</name>
    <name type="synonym">Eastern cottonwood</name>
    <dbReference type="NCBI Taxonomy" id="3696"/>
    <lineage>
        <taxon>Eukaryota</taxon>
        <taxon>Viridiplantae</taxon>
        <taxon>Streptophyta</taxon>
        <taxon>Embryophyta</taxon>
        <taxon>Tracheophyta</taxon>
        <taxon>Spermatophyta</taxon>
        <taxon>Magnoliopsida</taxon>
        <taxon>eudicotyledons</taxon>
        <taxon>Gunneridae</taxon>
        <taxon>Pentapetalae</taxon>
        <taxon>rosids</taxon>
        <taxon>fabids</taxon>
        <taxon>Malpighiales</taxon>
        <taxon>Salicaceae</taxon>
        <taxon>Saliceae</taxon>
        <taxon>Populus</taxon>
    </lineage>
</organism>
<evidence type="ECO:0000313" key="3">
    <source>
        <dbReference type="EMBL" id="KAH8492129.1"/>
    </source>
</evidence>
<dbReference type="Proteomes" id="UP000807159">
    <property type="component" value="Chromosome 12"/>
</dbReference>
<dbReference type="Gene3D" id="3.10.50.40">
    <property type="match status" value="1"/>
</dbReference>
<dbReference type="GO" id="GO:0003755">
    <property type="term" value="F:peptidyl-prolyl cis-trans isomerase activity"/>
    <property type="evidence" value="ECO:0007669"/>
    <property type="project" value="InterPro"/>
</dbReference>
<reference evidence="3" key="1">
    <citation type="journal article" date="2021" name="J. Hered.">
        <title>Genome Assembly of Salicaceae Populus deltoides (Eastern Cottonwood) I-69 Based on Nanopore Sequencing and Hi-C Technologies.</title>
        <authorList>
            <person name="Bai S."/>
            <person name="Wu H."/>
            <person name="Zhang J."/>
            <person name="Pan Z."/>
            <person name="Zhao W."/>
            <person name="Li Z."/>
            <person name="Tong C."/>
        </authorList>
    </citation>
    <scope>NUCLEOTIDE SEQUENCE</scope>
    <source>
        <tissue evidence="3">Leaf</tissue>
    </source>
</reference>
<dbReference type="InterPro" id="IPR046357">
    <property type="entry name" value="PPIase_dom_sf"/>
</dbReference>
<evidence type="ECO:0000256" key="1">
    <source>
        <dbReference type="ARBA" id="ARBA00029569"/>
    </source>
</evidence>
<comment type="caution">
    <text evidence="3">The sequence shown here is derived from an EMBL/GenBank/DDBJ whole genome shotgun (WGS) entry which is preliminary data.</text>
</comment>
<dbReference type="SUPFAM" id="SSF54534">
    <property type="entry name" value="FKBP-like"/>
    <property type="match status" value="1"/>
</dbReference>
<dbReference type="InterPro" id="IPR001179">
    <property type="entry name" value="PPIase_FKBP_dom"/>
</dbReference>
<protein>
    <recommendedName>
        <fullName evidence="1">Rotamase</fullName>
    </recommendedName>
</protein>
<evidence type="ECO:0000313" key="4">
    <source>
        <dbReference type="Proteomes" id="UP000807159"/>
    </source>
</evidence>
<evidence type="ECO:0000259" key="2">
    <source>
        <dbReference type="Pfam" id="PF00254"/>
    </source>
</evidence>
<name>A0A8T2XF03_POPDE</name>
<dbReference type="AlphaFoldDB" id="A0A8T2XF03"/>
<keyword evidence="4" id="KW-1185">Reference proteome</keyword>
<gene>
    <name evidence="3" type="ORF">H0E87_021638</name>
</gene>
<dbReference type="EMBL" id="JACEGQ020000012">
    <property type="protein sequence ID" value="KAH8492129.1"/>
    <property type="molecule type" value="Genomic_DNA"/>
</dbReference>
<sequence length="232" mass="26732">MISSRAFSLIRKPFFPATCRSFWTFYGHENRNIIRSFMDDKPWHSNYMGQSREIPKCNHRFSFLVLYSTDSSGSNDFPTIVMNGSKIDVRESSSYTRIEAPARRIYYRQIGAIVDGVRVKDGQEVKINYKLYYNSPGHHKVRYETRKKHGPQTVGPDANGEGLYEGIVGMRVGETRRIVVLPSSDLTSVRGLIKEQVKRVFKNKPSRSFKEHGIYDVQLVEIIGDKLDLETK</sequence>
<accession>A0A8T2XF03</accession>
<proteinExistence type="predicted"/>
<dbReference type="Pfam" id="PF00254">
    <property type="entry name" value="FKBP_C"/>
    <property type="match status" value="1"/>
</dbReference>
<feature type="domain" description="PPIase FKBP-type" evidence="2">
    <location>
        <begin position="119"/>
        <end position="183"/>
    </location>
</feature>